<evidence type="ECO:0000313" key="13">
    <source>
        <dbReference type="Proteomes" id="UP000663870"/>
    </source>
</evidence>
<evidence type="ECO:0000259" key="9">
    <source>
        <dbReference type="Pfam" id="PF12359"/>
    </source>
</evidence>
<evidence type="ECO:0000259" key="10">
    <source>
        <dbReference type="Pfam" id="PF20255"/>
    </source>
</evidence>
<comment type="caution">
    <text evidence="12">The sequence shown here is derived from an EMBL/GenBank/DDBJ whole genome shotgun (WGS) entry which is preliminary data.</text>
</comment>
<dbReference type="Pfam" id="PF12340">
    <property type="entry name" value="DUF3638"/>
    <property type="match status" value="1"/>
</dbReference>
<dbReference type="Pfam" id="PF12359">
    <property type="entry name" value="DUF3645"/>
    <property type="match status" value="1"/>
</dbReference>
<evidence type="ECO:0000256" key="7">
    <source>
        <dbReference type="SAM" id="Coils"/>
    </source>
</evidence>
<dbReference type="InterPro" id="IPR051346">
    <property type="entry name" value="OTU_Deubiquitinase"/>
</dbReference>
<dbReference type="InterPro" id="IPR022105">
    <property type="entry name" value="DUF3645"/>
</dbReference>
<sequence>MNESILNHLFLPPYLPSTADEDFLIQNNHQNEHMLLECMKKYLNGIDLENDGKTLPIFHVLTDNCLKNWCQLQNIRNFSASNLQSTIEQLPRGSFLPLYFNAQNAAILIEIEANKINQPLISSWQVSLPTANITSSPIPHLSCFPVATYRLKNRIQLSSKVHCELLFDFMRNTIEYSKSSKASHQVDETRDIPESHYVWQWWIQHFQEIEINKSSNTPIKFKKKHRDHIRWNNANLPFRRSGLWLTIKVVLQTILTKRLGSVGTVIYKLLITRFLTYVIGKIHSKISIDLLIHCIRKIVRRLNKIEQLSLSTQLNDVNQWIQHTKEKIHEEINMLIPKSDWQECIRINEETKYNSFSNNFDLNNPHIYQHSCQELKKYISHQSLNKTFESSLNINTNNDFRYIDRDDYIPLIDELRQKFNYTIDRTLTCIELWIELHLNQWINRPKESQDESKRFEILFNFYEKYQSLAVDYYWSDRGHNDPIGYSRFILTLLTIVRSMHERLCNDSRFQRLKQHSINIPDLMHLFEYLVLPNQKDMIRARDLRNYFNEFSQKSYPDLLSKIDDIQAFGVNYAPQSQQMKESIRKIRIQAEYDKQQKIQEVKNAKESYTNLMNSIRDLSCTCEYGYGYRQKCERCRISDQANSIQVKIFECPLPKDDVGAWAVIFELQMPTEIRYYRDIIWQFINRLKSNIAHNMYRWLSQSPHQEKLHSFYTGSNNCKIELLSSVKSATQSHYSYPPSIASSSVEDFLFENSLNIQISPTKPMEFNNECRILTPQLDHPDYKQLQCAINNTDFIQNNIIADLSNCAARLKPNQFIEFGSFRSGHRLQWWNLLVLFEMDSLPIAEESVVILITHAILQYGPQTIDQNLSSNSWCAEAHEQILDDHFIDELIIRLDHRLDDCKLNWQNELVLVIITIITMRMLTICNSTREDRIANLAIKCRKIGETWIDLISENIQILSSSASNEIEKLRLKLVIISISCLLTFSTDLNRINYLLLSNEDLLSLLKASTTIHDNIILNKNRSNMSTFMKNMMRFSIHKLVILQPKIAEFLQKTSYKSLNNFSTIYWAVIRNKGTMNGRWKKRTQDPYDGWYDCQYETRIISINCIQGTFLVDGMTVGFLPEEITTNELFIRIFGSYIFEVQLAESPKTYITKHTYHGNEKVQYEFCFNKEIKHLTITERHTKTNEIFQLISDKCFQTELPDRFVSKHSHWLNLKKQILQFRHINFKEPDFLNNIPYILSLETGYFTTTTENHKQILINQSSTFFMNLFNQYFNRLDDKPYVYMMCDGIIVHIHLSRLGIAFEYNVETNIIKSREYSDMCISKNQWLGTFTSLTSGLLLSPLPVNKNILGNYPYRKLIVPFGNVQSKPNPNINHQIVTIDRPSTMSFSYQYFVFVLNDRLKILQSTDSPTGWLYLALLHAMTSHPLPDEYTGMTGMERAFQLLNSAGCYSDQPFDEVSLNILSQIALISPKVNYYPKHLTCMEQIDWNANGLPYSMQHFGYYLIAKKLIETSQLFNFMYPSMSSNKTPELFGRGKNNETLLKKLYFDYRDSYNPLARLSQEMERDTLKSIQVNLYSSPSEYCKHINNYNVVYLVNDLYSCGNVNLVDCSNRHWLPLSQWMTSENNLKDIWIGLLKMAHCIRIQATVNDTEDIQRFESLLDFLHYISSKRNVNPFYLQMLKTALKSSTILLAGITFPSFVVYTDINEISFRKERIDIIYRSNSSEKVKILGKAALCWRTNQQYPSDCSLATPYEVTEINRLLKLWRSNEELRSFLQAVQDLILSVPIAHFHVQPPYHPQKFECELAENHYQIQIKPTKKSIDSILLQKAKKKFHNFNSGHFNSRMKSMKKSDRRNEFPQEIFSSTNEQNNDLSQISDYFRNQLVRSWEKFLADNQYEQEYPSIEEISQVLNSLREESIKFWNELFISITSSNEQLVETGLILRMTPTTLIPLLQQETPSYSSLTEDQRTILGGIVVNWTLEQQIERILYFAIHKKLDDFKKEISHIPHSNWKPSEHISWLILELEMNITIREIQINVAKHMIQPNASSTQNIVMQLNMGEGKTSVILPMLAVNLSSSNSTLVRIIVLKSLFPTNYQSLRYKLGGLLNQRIFSFACRRDMNFNSQQINQIHKRFQQALCNCDILLTSLEDILSFDLLTIDKCRRQEFNVARSMLATQRQLKKYVRDILDESDEILHVKYQLIYTVGNQQEVDEGSERWKTIQKILELAKKHAADISKQFHDNVCYKAPDRKSTFPQFRLQTSEPFLLLCQKIAKDWIDSRNYRYEDKQVISIFILETNSSVEHLVDKFPHLDIQLFLIIRGLLSSEVLLVTLKKRYRVNYGVNPSPIFNRLMAVPFRAKDVVADRTEFGHPDVALVLTHLSYYYSGLNDSQLSQCFKRLSENETDPTSIYDQWILYDDEKDIPKNIRQWNGVNLKDYQQQINYLFPTFRYNVLVINYFLNYFVFPREAKQFPSKLVASAWDLSSSQRTKIVTGFSGTNDTQLLLPIHIRQYDLPELQKTDAIVVNNLLKNENENYQYLPINVTSENILKRIVDQKEIINVILDVGALFIDGTNRDIAIKLLKLSDKNNIDYVVYFDSDSIVVCDRHLNNYPFVTSPASERLDRCIFYLDEIHTRGTDFKFPIGFKAGVTLGNGLTKDRFVQACMRMRKLGHGHSLIFWSSYEVHQQIKKLKIKSIRKRKRDDIDDLIKLIDILRWVYENTQQSTWDGLHHWASQSLSHQRKASAFRHINWNDDQQEFTEVLMKNLANECPEPEIIELRSMYGASKTMQTLVEIHRNRYEQTSHHMCTEMKNTVLKRLEDYAGTKQRLAQLLDEEQQRELEQELEEERQVERPPSVQPCQPILHDAIKQLCDMGSIIMDLTRYPNVFRHLPYAFTDTTFVNDCQANNWQENFWISTEFQRVIETKGELLNPFLRPPRWIIIYRNQHLIFLSALEANWLMGRLNSLYHKGNVKTPSNTTLRLLLPRIKRVQSIFVNTQKLTVPPLIAHSKETVPFFISPEWLAQLFIFNGTLYFENVDEQTAYCQCLSLCPKPQTKEEEEAFKNGWITVDGFVSNKKHRRALKLYQVRFHNNLLEFARKMIENRNDLRAPITSHVGSIIHNSQKLILS</sequence>
<dbReference type="Pfam" id="PF20255">
    <property type="entry name" value="DUF6606"/>
    <property type="match status" value="1"/>
</dbReference>
<evidence type="ECO:0000256" key="6">
    <source>
        <dbReference type="ARBA" id="ARBA00022807"/>
    </source>
</evidence>
<proteinExistence type="predicted"/>
<keyword evidence="6" id="KW-0788">Thiol protease</keyword>
<evidence type="ECO:0000259" key="8">
    <source>
        <dbReference type="Pfam" id="PF12340"/>
    </source>
</evidence>
<evidence type="ECO:0000256" key="1">
    <source>
        <dbReference type="ARBA" id="ARBA00000707"/>
    </source>
</evidence>
<feature type="coiled-coil region" evidence="7">
    <location>
        <begin position="2814"/>
        <end position="2841"/>
    </location>
</feature>
<keyword evidence="4" id="KW-0833">Ubl conjugation pathway</keyword>
<name>A0A815WZI4_9BILA</name>
<dbReference type="Proteomes" id="UP000663854">
    <property type="component" value="Unassembled WGS sequence"/>
</dbReference>
<accession>A0A815WZI4</accession>
<feature type="domain" description="DUF3645" evidence="9">
    <location>
        <begin position="2347"/>
        <end position="2375"/>
    </location>
</feature>
<evidence type="ECO:0000256" key="2">
    <source>
        <dbReference type="ARBA" id="ARBA00012759"/>
    </source>
</evidence>
<dbReference type="Proteomes" id="UP000663870">
    <property type="component" value="Unassembled WGS sequence"/>
</dbReference>
<keyword evidence="3" id="KW-0645">Protease</keyword>
<dbReference type="InterPro" id="IPR022099">
    <property type="entry name" value="DUF3638"/>
</dbReference>
<comment type="catalytic activity">
    <reaction evidence="1">
        <text>Thiol-dependent hydrolysis of ester, thioester, amide, peptide and isopeptide bonds formed by the C-terminal Gly of ubiquitin (a 76-residue protein attached to proteins as an intracellular targeting signal).</text>
        <dbReference type="EC" id="3.4.19.12"/>
    </reaction>
</comment>
<dbReference type="EMBL" id="CAJNOL010003170">
    <property type="protein sequence ID" value="CAF1549848.1"/>
    <property type="molecule type" value="Genomic_DNA"/>
</dbReference>
<feature type="domain" description="DUF6606" evidence="10">
    <location>
        <begin position="5"/>
        <end position="278"/>
    </location>
</feature>
<dbReference type="GO" id="GO:0004843">
    <property type="term" value="F:cysteine-type deubiquitinase activity"/>
    <property type="evidence" value="ECO:0007669"/>
    <property type="project" value="UniProtKB-EC"/>
</dbReference>
<dbReference type="EC" id="3.4.19.12" evidence="2"/>
<dbReference type="PANTHER" id="PTHR13367">
    <property type="entry name" value="UBIQUITIN THIOESTERASE"/>
    <property type="match status" value="1"/>
</dbReference>
<organism evidence="12 13">
    <name type="scientific">Rotaria sordida</name>
    <dbReference type="NCBI Taxonomy" id="392033"/>
    <lineage>
        <taxon>Eukaryota</taxon>
        <taxon>Metazoa</taxon>
        <taxon>Spiralia</taxon>
        <taxon>Gnathifera</taxon>
        <taxon>Rotifera</taxon>
        <taxon>Eurotatoria</taxon>
        <taxon>Bdelloidea</taxon>
        <taxon>Philodinida</taxon>
        <taxon>Philodinidae</taxon>
        <taxon>Rotaria</taxon>
    </lineage>
</organism>
<protein>
    <recommendedName>
        <fullName evidence="2">ubiquitinyl hydrolase 1</fullName>
        <ecNumber evidence="2">3.4.19.12</ecNumber>
    </recommendedName>
</protein>
<gene>
    <name evidence="12" type="ORF">JXQ802_LOCUS43557</name>
    <name evidence="11" type="ORF">PYM288_LOCUS28361</name>
</gene>
<evidence type="ECO:0000313" key="11">
    <source>
        <dbReference type="EMBL" id="CAF1270646.1"/>
    </source>
</evidence>
<evidence type="ECO:0000256" key="5">
    <source>
        <dbReference type="ARBA" id="ARBA00022801"/>
    </source>
</evidence>
<dbReference type="InterPro" id="IPR046541">
    <property type="entry name" value="DUF6606"/>
</dbReference>
<dbReference type="PANTHER" id="PTHR13367:SF33">
    <property type="entry name" value="P-LOOP CONTAINING NUCLEOSIDE TRIPHOSPHATE HYDROLASE PROTEIN"/>
    <property type="match status" value="1"/>
</dbReference>
<reference evidence="12" key="1">
    <citation type="submission" date="2021-02" db="EMBL/GenBank/DDBJ databases">
        <authorList>
            <person name="Nowell W R."/>
        </authorList>
    </citation>
    <scope>NUCLEOTIDE SEQUENCE</scope>
</reference>
<evidence type="ECO:0000256" key="4">
    <source>
        <dbReference type="ARBA" id="ARBA00022786"/>
    </source>
</evidence>
<feature type="domain" description="DUF3638" evidence="8">
    <location>
        <begin position="2006"/>
        <end position="2232"/>
    </location>
</feature>
<evidence type="ECO:0000256" key="3">
    <source>
        <dbReference type="ARBA" id="ARBA00022670"/>
    </source>
</evidence>
<keyword evidence="13" id="KW-1185">Reference proteome</keyword>
<dbReference type="EMBL" id="CAJNOH010002073">
    <property type="protein sequence ID" value="CAF1270646.1"/>
    <property type="molecule type" value="Genomic_DNA"/>
</dbReference>
<evidence type="ECO:0000313" key="12">
    <source>
        <dbReference type="EMBL" id="CAF1549848.1"/>
    </source>
</evidence>
<keyword evidence="5" id="KW-0378">Hydrolase</keyword>
<dbReference type="GO" id="GO:0006508">
    <property type="term" value="P:proteolysis"/>
    <property type="evidence" value="ECO:0007669"/>
    <property type="project" value="UniProtKB-KW"/>
</dbReference>
<keyword evidence="7" id="KW-0175">Coiled coil</keyword>